<evidence type="ECO:0000256" key="4">
    <source>
        <dbReference type="ARBA" id="ARBA00022723"/>
    </source>
</evidence>
<dbReference type="InterPro" id="IPR049132">
    <property type="entry name" value="FAN1-like_euk"/>
</dbReference>
<dbReference type="InterPro" id="IPR033315">
    <property type="entry name" value="Fan1-like"/>
</dbReference>
<dbReference type="GO" id="GO:0004528">
    <property type="term" value="F:phosphodiesterase I activity"/>
    <property type="evidence" value="ECO:0007669"/>
    <property type="project" value="UniProtKB-EC"/>
</dbReference>
<dbReference type="PANTHER" id="PTHR15749:SF4">
    <property type="entry name" value="FANCONI-ASSOCIATED NUCLEASE 1"/>
    <property type="match status" value="1"/>
</dbReference>
<dbReference type="SMART" id="SM01083">
    <property type="entry name" value="Cir_N"/>
    <property type="match status" value="1"/>
</dbReference>
<dbReference type="InterPro" id="IPR049125">
    <property type="entry name" value="FAN1-like_WH"/>
</dbReference>
<evidence type="ECO:0000259" key="11">
    <source>
        <dbReference type="SMART" id="SM01083"/>
    </source>
</evidence>
<evidence type="ECO:0000313" key="13">
    <source>
        <dbReference type="Proteomes" id="UP001214603"/>
    </source>
</evidence>
<feature type="region of interest" description="Disordered" evidence="9">
    <location>
        <begin position="161"/>
        <end position="181"/>
    </location>
</feature>
<feature type="compositionally biased region" description="Basic and acidic residues" evidence="9">
    <location>
        <begin position="14"/>
        <end position="41"/>
    </location>
</feature>
<dbReference type="GO" id="GO:0008409">
    <property type="term" value="F:5'-3' exonuclease activity"/>
    <property type="evidence" value="ECO:0007669"/>
    <property type="project" value="TreeGrafter"/>
</dbReference>
<dbReference type="InterPro" id="IPR014883">
    <property type="entry name" value="VRR_NUC"/>
</dbReference>
<evidence type="ECO:0000256" key="2">
    <source>
        <dbReference type="ARBA" id="ARBA00005533"/>
    </source>
</evidence>
<dbReference type="AlphaFoldDB" id="A0AAF0ISA5"/>
<keyword evidence="8" id="KW-0227">DNA damage</keyword>
<keyword evidence="7 8" id="KW-0464">Manganese</keyword>
<dbReference type="GO" id="GO:0005634">
    <property type="term" value="C:nucleus"/>
    <property type="evidence" value="ECO:0007669"/>
    <property type="project" value="UniProtKB-SubCell"/>
</dbReference>
<name>A0AAF0ISA5_9BASI</name>
<keyword evidence="8" id="KW-0539">Nucleus</keyword>
<dbReference type="Pfam" id="PF21170">
    <property type="entry name" value="FAN1_TPR"/>
    <property type="match status" value="1"/>
</dbReference>
<dbReference type="GO" id="GO:0036297">
    <property type="term" value="P:interstrand cross-link repair"/>
    <property type="evidence" value="ECO:0007669"/>
    <property type="project" value="InterPro"/>
</dbReference>
<evidence type="ECO:0000256" key="5">
    <source>
        <dbReference type="ARBA" id="ARBA00022801"/>
    </source>
</evidence>
<accession>A0AAF0ISA5</accession>
<feature type="region of interest" description="Disordered" evidence="9">
    <location>
        <begin position="209"/>
        <end position="228"/>
    </location>
</feature>
<evidence type="ECO:0000256" key="8">
    <source>
        <dbReference type="RuleBase" id="RU365033"/>
    </source>
</evidence>
<dbReference type="EMBL" id="CP119937">
    <property type="protein sequence ID" value="WFD03440.1"/>
    <property type="molecule type" value="Genomic_DNA"/>
</dbReference>
<evidence type="ECO:0000256" key="7">
    <source>
        <dbReference type="ARBA" id="ARBA00023211"/>
    </source>
</evidence>
<keyword evidence="3 8" id="KW-0540">Nuclease</keyword>
<feature type="domain" description="VRR-NUC" evidence="10">
    <location>
        <begin position="828"/>
        <end position="943"/>
    </location>
</feature>
<dbReference type="Pfam" id="PF08774">
    <property type="entry name" value="VRR_NUC"/>
    <property type="match status" value="1"/>
</dbReference>
<dbReference type="Proteomes" id="UP001214603">
    <property type="component" value="Chromosome 4"/>
</dbReference>
<dbReference type="CDD" id="cd22326">
    <property type="entry name" value="FAN1-like"/>
    <property type="match status" value="1"/>
</dbReference>
<evidence type="ECO:0000256" key="1">
    <source>
        <dbReference type="ARBA" id="ARBA00000983"/>
    </source>
</evidence>
<dbReference type="EC" id="3.1.4.1" evidence="8"/>
<dbReference type="InterPro" id="IPR011856">
    <property type="entry name" value="tRNA_endonuc-like_dom_sf"/>
</dbReference>
<comment type="subcellular location">
    <subcellularLocation>
        <location evidence="8">Nucleus</location>
    </subcellularLocation>
</comment>
<feature type="domain" description="CBF1-interacting co-repressor CIR N-terminal" evidence="11">
    <location>
        <begin position="10"/>
        <end position="46"/>
    </location>
</feature>
<evidence type="ECO:0000259" key="10">
    <source>
        <dbReference type="SMART" id="SM00990"/>
    </source>
</evidence>
<dbReference type="InterPro" id="IPR049126">
    <property type="entry name" value="FAN1-like_TPR"/>
</dbReference>
<dbReference type="GO" id="GO:0070336">
    <property type="term" value="F:flap-structured DNA binding"/>
    <property type="evidence" value="ECO:0007669"/>
    <property type="project" value="TreeGrafter"/>
</dbReference>
<keyword evidence="6 8" id="KW-0460">Magnesium</keyword>
<dbReference type="GO" id="GO:0046872">
    <property type="term" value="F:metal ion binding"/>
    <property type="evidence" value="ECO:0007669"/>
    <property type="project" value="UniProtKB-KW"/>
</dbReference>
<keyword evidence="4 8" id="KW-0479">Metal-binding</keyword>
<evidence type="ECO:0000313" key="12">
    <source>
        <dbReference type="EMBL" id="WFD03440.1"/>
    </source>
</evidence>
<dbReference type="Gene3D" id="3.40.1350.10">
    <property type="match status" value="1"/>
</dbReference>
<dbReference type="InterPro" id="IPR019339">
    <property type="entry name" value="CIR_N_dom"/>
</dbReference>
<keyword evidence="8" id="KW-0234">DNA repair</keyword>
<evidence type="ECO:0000256" key="9">
    <source>
        <dbReference type="SAM" id="MobiDB-lite"/>
    </source>
</evidence>
<keyword evidence="5 8" id="KW-0378">Hydrolase</keyword>
<dbReference type="Pfam" id="PF10197">
    <property type="entry name" value="Cir_N"/>
    <property type="match status" value="1"/>
</dbReference>
<proteinExistence type="inferred from homology"/>
<comment type="cofactor">
    <cofactor evidence="8">
        <name>Mg(2+)</name>
        <dbReference type="ChEBI" id="CHEBI:18420"/>
    </cofactor>
    <cofactor evidence="8">
        <name>Mn(2+)</name>
        <dbReference type="ChEBI" id="CHEBI:29035"/>
    </cofactor>
</comment>
<comment type="function">
    <text evidence="8">Nuclease required for the repair of DNA interstrand cross-links (ICL). Acts as a 5'-3' exonuclease that anchors at a cut end of DNA and cleaves DNA successively at every third nucleotide, allowing to excise an ICL from one strand through flanking incisions.</text>
</comment>
<comment type="similarity">
    <text evidence="2 8">Belongs to the FAN1 family.</text>
</comment>
<protein>
    <recommendedName>
        <fullName evidence="8">Fanconi-associated nuclease</fullName>
        <ecNumber evidence="8">3.1.4.1</ecNumber>
    </recommendedName>
</protein>
<dbReference type="Pfam" id="PF21315">
    <property type="entry name" value="FAN1_HTH"/>
    <property type="match status" value="1"/>
</dbReference>
<comment type="catalytic activity">
    <reaction evidence="1 8">
        <text>Hydrolytically removes 5'-nucleotides successively from the 3'-hydroxy termini of 3'-hydroxy-terminated oligonucleotides.</text>
        <dbReference type="EC" id="3.1.4.1"/>
    </reaction>
</comment>
<feature type="region of interest" description="Disordered" evidence="9">
    <location>
        <begin position="1"/>
        <end position="41"/>
    </location>
</feature>
<organism evidence="12 13">
    <name type="scientific">Malassezia obtusa</name>
    <dbReference type="NCBI Taxonomy" id="76774"/>
    <lineage>
        <taxon>Eukaryota</taxon>
        <taxon>Fungi</taxon>
        <taxon>Dikarya</taxon>
        <taxon>Basidiomycota</taxon>
        <taxon>Ustilaginomycotina</taxon>
        <taxon>Malasseziomycetes</taxon>
        <taxon>Malasseziales</taxon>
        <taxon>Malasseziaceae</taxon>
        <taxon>Malassezia</taxon>
    </lineage>
</organism>
<reference evidence="12" key="1">
    <citation type="submission" date="2023-03" db="EMBL/GenBank/DDBJ databases">
        <title>Mating type loci evolution in Malassezia.</title>
        <authorList>
            <person name="Coelho M.A."/>
        </authorList>
    </citation>
    <scope>NUCLEOTIDE SEQUENCE</scope>
    <source>
        <strain evidence="12">CBS 7876</strain>
    </source>
</reference>
<dbReference type="PANTHER" id="PTHR15749">
    <property type="entry name" value="FANCONI-ASSOCIATED NUCLEASE 1"/>
    <property type="match status" value="1"/>
</dbReference>
<evidence type="ECO:0000256" key="3">
    <source>
        <dbReference type="ARBA" id="ARBA00022722"/>
    </source>
</evidence>
<dbReference type="SMART" id="SM00990">
    <property type="entry name" value="VRR_NUC"/>
    <property type="match status" value="1"/>
</dbReference>
<sequence>MPLHLAHHKSYHPYNRENIERVQRDEAEARERERAEEERLADADRNERLWTLRLQRDGRAAGDTPARDTLITTREGHINFWQDCELGQAHREPQAAAVPPKTKISVELNPWYSNAQLRNGREQEKNEDEVLEDCYKDTALKSAHDPLRSIHAYMDQKKGPGAVRLRAPTPPGDRTLADEREAREARERERAAQLRAKRGADPFFAPRLVPSARHEPDAPRTAARGEPTSDELWAEVGDIDLDLVREPGDESFSSLDETLLYDPQLGADVDGAAHANAPADGPLGSARYGRESMYVELVQDMICVVLAHESHLFTERERACLSQTFLLPYEARYLLVRLVQRKRDWHRVDRLAYDGEVADVHAACTALCRPFGVPTSPGEDELGADHELYRFAMMDAEMDGGVEARLALLTLDELRALAKRMGVARRTTRDALVAALLARPSCTTLRPLRAPGGAELGLHVGAPYERLEEQLRAVAPAYIRLVPDVCRLLDRVALVYHRGRPAWGSMLTAAVLARTHRWHFPAVHTQRTPDLFASRAQLLDFEAALQLEEAVEEAVDALATSPDAAHTGAAALDAAWPRWLRAVDAVRTAHPGDALPPAAYVRMRFHAGWVLTRVLYKGCECLARLGHRAHEARVLQALLAQRYFRRGRRGQWHERLAVLAARPRDGSADDARRAALARSLTALADPDTHLIYRFSLQRRVERLESQLKIPPAARHRFGRELRAAHTTTIRGARIDAPGARSMWQGERGACVSVETLCLEAYARRGFRGFHCEGGVVLFLFTLLMWDVLFARVDGAFETAYQREPLDLPTDVFAVARRDAIDARLAAIAATGGVAILRAADARERPRRTQAVACRWDDYTADELAEIAECIGGAALALLCGLLCEEWAMRTSGFPDLCLWRYADRQVCFAEVKGPNDRLSEKQKVWIDVLVRAGLRVELARVEDVRARAPKRARTEAR</sequence>
<dbReference type="GO" id="GO:0017108">
    <property type="term" value="F:5'-flap endonuclease activity"/>
    <property type="evidence" value="ECO:0007669"/>
    <property type="project" value="TreeGrafter"/>
</dbReference>
<feature type="compositionally biased region" description="Basic residues" evidence="9">
    <location>
        <begin position="1"/>
        <end position="11"/>
    </location>
</feature>
<keyword evidence="13" id="KW-1185">Reference proteome</keyword>
<evidence type="ECO:0000256" key="6">
    <source>
        <dbReference type="ARBA" id="ARBA00022842"/>
    </source>
</evidence>
<gene>
    <name evidence="12" type="ORF">MOBT1_002129</name>
</gene>